<evidence type="ECO:0000313" key="3">
    <source>
        <dbReference type="Proteomes" id="UP001280121"/>
    </source>
</evidence>
<dbReference type="Pfam" id="PF13456">
    <property type="entry name" value="RVT_3"/>
    <property type="match status" value="1"/>
</dbReference>
<evidence type="ECO:0000259" key="1">
    <source>
        <dbReference type="Pfam" id="PF13456"/>
    </source>
</evidence>
<comment type="caution">
    <text evidence="2">The sequence shown here is derived from an EMBL/GenBank/DDBJ whole genome shotgun (WGS) entry which is preliminary data.</text>
</comment>
<proteinExistence type="predicted"/>
<keyword evidence="3" id="KW-1185">Reference proteome</keyword>
<dbReference type="Proteomes" id="UP001280121">
    <property type="component" value="Unassembled WGS sequence"/>
</dbReference>
<dbReference type="GO" id="GO:0004523">
    <property type="term" value="F:RNA-DNA hybrid ribonuclease activity"/>
    <property type="evidence" value="ECO:0007669"/>
    <property type="project" value="InterPro"/>
</dbReference>
<accession>A0AAD9WMJ0</accession>
<name>A0AAD9WMJ0_9ROSI</name>
<dbReference type="InterPro" id="IPR002156">
    <property type="entry name" value="RNaseH_domain"/>
</dbReference>
<dbReference type="AlphaFoldDB" id="A0AAD9WMJ0"/>
<reference evidence="2" key="1">
    <citation type="journal article" date="2023" name="Plant J.">
        <title>Genome sequences and population genomics provide insights into the demographic history, inbreeding, and mutation load of two 'living fossil' tree species of Dipteronia.</title>
        <authorList>
            <person name="Feng Y."/>
            <person name="Comes H.P."/>
            <person name="Chen J."/>
            <person name="Zhu S."/>
            <person name="Lu R."/>
            <person name="Zhang X."/>
            <person name="Li P."/>
            <person name="Qiu J."/>
            <person name="Olsen K.M."/>
            <person name="Qiu Y."/>
        </authorList>
    </citation>
    <scope>NUCLEOTIDE SEQUENCE</scope>
    <source>
        <strain evidence="2">KIB01</strain>
    </source>
</reference>
<feature type="domain" description="RNase H type-1" evidence="1">
    <location>
        <begin position="59"/>
        <end position="105"/>
    </location>
</feature>
<dbReference type="EMBL" id="JANJYI010000009">
    <property type="protein sequence ID" value="KAK2635418.1"/>
    <property type="molecule type" value="Genomic_DNA"/>
</dbReference>
<evidence type="ECO:0000313" key="2">
    <source>
        <dbReference type="EMBL" id="KAK2635418.1"/>
    </source>
</evidence>
<protein>
    <recommendedName>
        <fullName evidence="1">RNase H type-1 domain-containing protein</fullName>
    </recommendedName>
</protein>
<gene>
    <name evidence="2" type="ORF">Ddye_030210</name>
</gene>
<sequence length="117" mass="12854">MSPPVLGEWATVDVLKLEDGSWNKEVVRQAFSVEEADAILSLPSGYRLARNPTSNPSVSRNFETLYQPQIAEAMAIVRGLQVALETSLVPTSLETDTLLVVKMIDSHYFLCTDLSGI</sequence>
<organism evidence="2 3">
    <name type="scientific">Dipteronia dyeriana</name>
    <dbReference type="NCBI Taxonomy" id="168575"/>
    <lineage>
        <taxon>Eukaryota</taxon>
        <taxon>Viridiplantae</taxon>
        <taxon>Streptophyta</taxon>
        <taxon>Embryophyta</taxon>
        <taxon>Tracheophyta</taxon>
        <taxon>Spermatophyta</taxon>
        <taxon>Magnoliopsida</taxon>
        <taxon>eudicotyledons</taxon>
        <taxon>Gunneridae</taxon>
        <taxon>Pentapetalae</taxon>
        <taxon>rosids</taxon>
        <taxon>malvids</taxon>
        <taxon>Sapindales</taxon>
        <taxon>Sapindaceae</taxon>
        <taxon>Hippocastanoideae</taxon>
        <taxon>Acereae</taxon>
        <taxon>Dipteronia</taxon>
    </lineage>
</organism>
<dbReference type="GO" id="GO:0003676">
    <property type="term" value="F:nucleic acid binding"/>
    <property type="evidence" value="ECO:0007669"/>
    <property type="project" value="InterPro"/>
</dbReference>